<organism evidence="1 2">
    <name type="scientific">Glycomyces endophyticus</name>
    <dbReference type="NCBI Taxonomy" id="480996"/>
    <lineage>
        <taxon>Bacteria</taxon>
        <taxon>Bacillati</taxon>
        <taxon>Actinomycetota</taxon>
        <taxon>Actinomycetes</taxon>
        <taxon>Glycomycetales</taxon>
        <taxon>Glycomycetaceae</taxon>
        <taxon>Glycomyces</taxon>
    </lineage>
</organism>
<dbReference type="EMBL" id="BAAAQF010000022">
    <property type="protein sequence ID" value="GAA1690742.1"/>
    <property type="molecule type" value="Genomic_DNA"/>
</dbReference>
<protein>
    <submittedName>
        <fullName evidence="1">Uncharacterized protein</fullName>
    </submittedName>
</protein>
<dbReference type="Proteomes" id="UP001499851">
    <property type="component" value="Unassembled WGS sequence"/>
</dbReference>
<evidence type="ECO:0000313" key="1">
    <source>
        <dbReference type="EMBL" id="GAA1690742.1"/>
    </source>
</evidence>
<name>A0ABN2HNC6_9ACTN</name>
<reference evidence="1 2" key="1">
    <citation type="journal article" date="2019" name="Int. J. Syst. Evol. Microbiol.">
        <title>The Global Catalogue of Microorganisms (GCM) 10K type strain sequencing project: providing services to taxonomists for standard genome sequencing and annotation.</title>
        <authorList>
            <consortium name="The Broad Institute Genomics Platform"/>
            <consortium name="The Broad Institute Genome Sequencing Center for Infectious Disease"/>
            <person name="Wu L."/>
            <person name="Ma J."/>
        </authorList>
    </citation>
    <scope>NUCLEOTIDE SEQUENCE [LARGE SCALE GENOMIC DNA]</scope>
    <source>
        <strain evidence="1 2">JCM 16001</strain>
    </source>
</reference>
<keyword evidence="2" id="KW-1185">Reference proteome</keyword>
<gene>
    <name evidence="1" type="ORF">GCM10009830_43060</name>
</gene>
<accession>A0ABN2HNC6</accession>
<proteinExistence type="predicted"/>
<sequence length="361" mass="37512">MPPLLTADRFTLRERWTAVLAAAALALAGVYGTGLWEAARALASASADRHDWSGADLAAAPAAADAGALAGGIDGPTASAHLTAPGLSLDLVWETYLEVTAVRAETYEDVHGTGIRVAVAATTATEGGPHCLNARAATAAGPTLLQACVRGDRHEPPDTAVLPGDGEDGPWRPDDVFITQTANLDPAGFEPLIDYFGLGFDTGNPYDSRLWGPNAWWPQHQPPPECATDPGLVQRLHDLHLTDRYADPAAHAWTFETVPTAAPAFPVEDRLVLPACLPVGTDHGTGTVAFEPFTDPGPVPLARWAEFNAAGADPQPLRTVVAFDARTCDTAAAACSSDTAGSGPALNTGAVSDWLPGLLDP</sequence>
<evidence type="ECO:0000313" key="2">
    <source>
        <dbReference type="Proteomes" id="UP001499851"/>
    </source>
</evidence>
<comment type="caution">
    <text evidence="1">The sequence shown here is derived from an EMBL/GenBank/DDBJ whole genome shotgun (WGS) entry which is preliminary data.</text>
</comment>
<dbReference type="RefSeq" id="WP_344490949.1">
    <property type="nucleotide sequence ID" value="NZ_BAAAQF010000022.1"/>
</dbReference>